<keyword evidence="1" id="KW-0732">Signal</keyword>
<evidence type="ECO:0000259" key="2">
    <source>
        <dbReference type="Pfam" id="PF13966"/>
    </source>
</evidence>
<feature type="domain" description="Reverse transcriptase zinc-binding" evidence="2">
    <location>
        <begin position="207"/>
        <end position="293"/>
    </location>
</feature>
<dbReference type="OrthoDB" id="1434423at2759"/>
<keyword evidence="4" id="KW-1185">Reference proteome</keyword>
<dbReference type="AlphaFoldDB" id="A0A834WVV7"/>
<accession>A0A834WVV7</accession>
<evidence type="ECO:0000313" key="3">
    <source>
        <dbReference type="EMBL" id="KAF7833287.1"/>
    </source>
</evidence>
<dbReference type="Proteomes" id="UP000634136">
    <property type="component" value="Unassembled WGS sequence"/>
</dbReference>
<name>A0A834WVV7_9FABA</name>
<dbReference type="EMBL" id="JAAIUW010000005">
    <property type="protein sequence ID" value="KAF7833287.1"/>
    <property type="molecule type" value="Genomic_DNA"/>
</dbReference>
<proteinExistence type="predicted"/>
<organism evidence="3 4">
    <name type="scientific">Senna tora</name>
    <dbReference type="NCBI Taxonomy" id="362788"/>
    <lineage>
        <taxon>Eukaryota</taxon>
        <taxon>Viridiplantae</taxon>
        <taxon>Streptophyta</taxon>
        <taxon>Embryophyta</taxon>
        <taxon>Tracheophyta</taxon>
        <taxon>Spermatophyta</taxon>
        <taxon>Magnoliopsida</taxon>
        <taxon>eudicotyledons</taxon>
        <taxon>Gunneridae</taxon>
        <taxon>Pentapetalae</taxon>
        <taxon>rosids</taxon>
        <taxon>fabids</taxon>
        <taxon>Fabales</taxon>
        <taxon>Fabaceae</taxon>
        <taxon>Caesalpinioideae</taxon>
        <taxon>Cassia clade</taxon>
        <taxon>Senna</taxon>
    </lineage>
</organism>
<gene>
    <name evidence="3" type="ORF">G2W53_015620</name>
</gene>
<protein>
    <submittedName>
        <fullName evidence="3">Putative ribonuclease H protein At1g65750 family</fullName>
    </submittedName>
</protein>
<dbReference type="InterPro" id="IPR026960">
    <property type="entry name" value="RVT-Znf"/>
</dbReference>
<evidence type="ECO:0000256" key="1">
    <source>
        <dbReference type="SAM" id="SignalP"/>
    </source>
</evidence>
<reference evidence="3" key="1">
    <citation type="submission" date="2020-09" db="EMBL/GenBank/DDBJ databases">
        <title>Genome-Enabled Discovery of Anthraquinone Biosynthesis in Senna tora.</title>
        <authorList>
            <person name="Kang S.-H."/>
            <person name="Pandey R.P."/>
            <person name="Lee C.-M."/>
            <person name="Sim J.-S."/>
            <person name="Jeong J.-T."/>
            <person name="Choi B.-S."/>
            <person name="Jung M."/>
            <person name="Ginzburg D."/>
            <person name="Zhao K."/>
            <person name="Won S.Y."/>
            <person name="Oh T.-J."/>
            <person name="Yu Y."/>
            <person name="Kim N.-H."/>
            <person name="Lee O.R."/>
            <person name="Lee T.-H."/>
            <person name="Bashyal P."/>
            <person name="Kim T.-S."/>
            <person name="Lee W.-H."/>
            <person name="Kawkins C."/>
            <person name="Kim C.-K."/>
            <person name="Kim J.S."/>
            <person name="Ahn B.O."/>
            <person name="Rhee S.Y."/>
            <person name="Sohng J.K."/>
        </authorList>
    </citation>
    <scope>NUCLEOTIDE SEQUENCE</scope>
    <source>
        <tissue evidence="3">Leaf</tissue>
    </source>
</reference>
<sequence>MIIFQYFDLPLFALFLSIFVSECGRQIKDIEIASHVEELREDDVYKLMDSGGLGLRPLKGMNCAMSMKLGWRLIDDKESIWARVVIAKYKCGNDMVPIVKKRVGSSCVWKSICGLWDSVEKGSRVNFWKDRWIPTFPPLIEDMCAQPELRNLDEKVYEYVRKGIWEIDKVIFWFDEDVVRKIAAIPAPRLGIGSDKVVWGLNANGKFSVSLAFRLGKENVNDDNASFWRKIWKWPGPQKFKSFLWLLSKERVFTNLMRFERRMAEDLFCPSCRVHSVSALHAVRDCEEVKPLWLMLIKPGCWQEFFNCNMRKWIEMNLSRDFGRDESGSWRITFVVCAWRIWWRRNKFVFEGLKENRSHIFWDILLRSRKISDVWKKVEAAGGRKESKKVDIFVGWKPPDGMD</sequence>
<comment type="caution">
    <text evidence="3">The sequence shown here is derived from an EMBL/GenBank/DDBJ whole genome shotgun (WGS) entry which is preliminary data.</text>
</comment>
<evidence type="ECO:0000313" key="4">
    <source>
        <dbReference type="Proteomes" id="UP000634136"/>
    </source>
</evidence>
<feature type="chain" id="PRO_5032719396" evidence="1">
    <location>
        <begin position="24"/>
        <end position="403"/>
    </location>
</feature>
<feature type="signal peptide" evidence="1">
    <location>
        <begin position="1"/>
        <end position="23"/>
    </location>
</feature>
<dbReference type="Pfam" id="PF13966">
    <property type="entry name" value="zf-RVT"/>
    <property type="match status" value="1"/>
</dbReference>